<reference evidence="2" key="1">
    <citation type="submission" date="2016-03" db="EMBL/GenBank/DDBJ databases">
        <title>Mechanisms controlling the formation of the plant cell surface in tip-growing cells are functionally conserved among land plants.</title>
        <authorList>
            <person name="Honkanen S."/>
            <person name="Jones V.A."/>
            <person name="Morieri G."/>
            <person name="Champion C."/>
            <person name="Hetherington A.J."/>
            <person name="Kelly S."/>
            <person name="Saint-Marcoux D."/>
            <person name="Proust H."/>
            <person name="Prescott H."/>
            <person name="Dolan L."/>
        </authorList>
    </citation>
    <scope>NUCLEOTIDE SEQUENCE [LARGE SCALE GENOMIC DNA]</scope>
    <source>
        <tissue evidence="2">Whole gametophyte</tissue>
    </source>
</reference>
<protein>
    <submittedName>
        <fullName evidence="2">Uncharacterized protein</fullName>
    </submittedName>
</protein>
<evidence type="ECO:0000313" key="2">
    <source>
        <dbReference type="EMBL" id="OAE31074.1"/>
    </source>
</evidence>
<name>A0A176WDT5_MARPO</name>
<dbReference type="Proteomes" id="UP000077202">
    <property type="component" value="Unassembled WGS sequence"/>
</dbReference>
<evidence type="ECO:0000313" key="3">
    <source>
        <dbReference type="Proteomes" id="UP000077202"/>
    </source>
</evidence>
<feature type="compositionally biased region" description="Basic and acidic residues" evidence="1">
    <location>
        <begin position="110"/>
        <end position="121"/>
    </location>
</feature>
<keyword evidence="3" id="KW-1185">Reference proteome</keyword>
<gene>
    <name evidence="2" type="ORF">AXG93_4031s1250</name>
</gene>
<accession>A0A176WDT5</accession>
<sequence>MSTASARSIYGGGPTTRMDGAHVAGMSTRLPLPLPRCRWRDGSVAGSLAAAASSAAFDVLRYRNLDYENITESARMVRPILPVTCLLLSSSSSTVTRPVCSKEGPVPIHQQREEKSSNPNL</sequence>
<proteinExistence type="predicted"/>
<dbReference type="EMBL" id="LVLJ01001187">
    <property type="protein sequence ID" value="OAE31074.1"/>
    <property type="molecule type" value="Genomic_DNA"/>
</dbReference>
<feature type="region of interest" description="Disordered" evidence="1">
    <location>
        <begin position="1"/>
        <end position="22"/>
    </location>
</feature>
<comment type="caution">
    <text evidence="2">The sequence shown here is derived from an EMBL/GenBank/DDBJ whole genome shotgun (WGS) entry which is preliminary data.</text>
</comment>
<dbReference type="AlphaFoldDB" id="A0A176WDT5"/>
<evidence type="ECO:0000256" key="1">
    <source>
        <dbReference type="SAM" id="MobiDB-lite"/>
    </source>
</evidence>
<feature type="region of interest" description="Disordered" evidence="1">
    <location>
        <begin position="95"/>
        <end position="121"/>
    </location>
</feature>
<organism evidence="2 3">
    <name type="scientific">Marchantia polymorpha subsp. ruderalis</name>
    <dbReference type="NCBI Taxonomy" id="1480154"/>
    <lineage>
        <taxon>Eukaryota</taxon>
        <taxon>Viridiplantae</taxon>
        <taxon>Streptophyta</taxon>
        <taxon>Embryophyta</taxon>
        <taxon>Marchantiophyta</taxon>
        <taxon>Marchantiopsida</taxon>
        <taxon>Marchantiidae</taxon>
        <taxon>Marchantiales</taxon>
        <taxon>Marchantiaceae</taxon>
        <taxon>Marchantia</taxon>
    </lineage>
</organism>